<gene>
    <name evidence="1" type="ORF">QFC20_006581</name>
</gene>
<evidence type="ECO:0000313" key="2">
    <source>
        <dbReference type="Proteomes" id="UP001230649"/>
    </source>
</evidence>
<keyword evidence="2" id="KW-1185">Reference proteome</keyword>
<evidence type="ECO:0000313" key="1">
    <source>
        <dbReference type="EMBL" id="KAJ9095786.1"/>
    </source>
</evidence>
<comment type="caution">
    <text evidence="1">The sequence shown here is derived from an EMBL/GenBank/DDBJ whole genome shotgun (WGS) entry which is preliminary data.</text>
</comment>
<accession>A0ACC2VAY6</accession>
<proteinExistence type="predicted"/>
<dbReference type="EMBL" id="JASBWS010000120">
    <property type="protein sequence ID" value="KAJ9095786.1"/>
    <property type="molecule type" value="Genomic_DNA"/>
</dbReference>
<protein>
    <submittedName>
        <fullName evidence="1">Uncharacterized protein</fullName>
    </submittedName>
</protein>
<dbReference type="Proteomes" id="UP001230649">
    <property type="component" value="Unassembled WGS sequence"/>
</dbReference>
<organism evidence="1 2">
    <name type="scientific">Naganishia adeliensis</name>
    <dbReference type="NCBI Taxonomy" id="92952"/>
    <lineage>
        <taxon>Eukaryota</taxon>
        <taxon>Fungi</taxon>
        <taxon>Dikarya</taxon>
        <taxon>Basidiomycota</taxon>
        <taxon>Agaricomycotina</taxon>
        <taxon>Tremellomycetes</taxon>
        <taxon>Filobasidiales</taxon>
        <taxon>Filobasidiaceae</taxon>
        <taxon>Naganishia</taxon>
    </lineage>
</organism>
<reference evidence="1" key="1">
    <citation type="submission" date="2023-04" db="EMBL/GenBank/DDBJ databases">
        <title>Draft Genome sequencing of Naganishia species isolated from polar environments using Oxford Nanopore Technology.</title>
        <authorList>
            <person name="Leo P."/>
            <person name="Venkateswaran K."/>
        </authorList>
    </citation>
    <scope>NUCLEOTIDE SEQUENCE</scope>
    <source>
        <strain evidence="1">MNA-CCFEE 5262</strain>
    </source>
</reference>
<sequence>MSLLPYQTTRLALQSLALHSRSLPLLASRDLPPFFHHDTPHHYPGGNPKGKRPLRDGVEEEVSDREWELRVGSGLLHLRATLPYIFNPPEDGSLFPPSVYSNQVCLRLPAPLPVKLSSLPLYQFMFAMARHGMHVMHTDLYATLDKMAVSPNPTDRMPSSKDLVRRSAFPESKRRHRQVRVQMSIYGTPRLTPGHPTSWQTSSLYTFSPVSGLILEHEVETIRPLPGEGVAEWLSHRLWGFRATSNEQLDPMPVHARTSTATPLKDRLARSLFMGHQKRLFYTRASKRPVSPSHRNIRANPIQRRTVADVSLLRELLRNAELDKESAEDELRWMHQAVQERHLSRDAEGKLLREMVQLRAGGMPLQYILGDTEFGPLQLLCRPPTLIPRPETAFVFERFASMIAAHGAKADQLKLLDLYTGSAPIPLLMRHLLPDDWRTFGVDLSEKAVALAMDNADFVSWQFPTPKPATQIWQADIMHPGFSTDTTARLNGKCHILTANPPYIPYDQYVNLLHGVRAFEDVNALLGDGGPYAPLTDRRGDGLSHYRRIAALIPELLVEKQNMAGTGLESAPRIALEIGWDQGVAVQEILMAANAGVSRTECWKDQWGQDRLVVAGL</sequence>
<name>A0ACC2VAY6_9TREE</name>